<evidence type="ECO:0000313" key="2">
    <source>
        <dbReference type="EMBL" id="CEG18879.1"/>
    </source>
</evidence>
<organism evidence="2 3">
    <name type="scientific">Xanthomonas citri pv. citri</name>
    <dbReference type="NCBI Taxonomy" id="611301"/>
    <lineage>
        <taxon>Bacteria</taxon>
        <taxon>Pseudomonadati</taxon>
        <taxon>Pseudomonadota</taxon>
        <taxon>Gammaproteobacteria</taxon>
        <taxon>Lysobacterales</taxon>
        <taxon>Lysobacteraceae</taxon>
        <taxon>Xanthomonas</taxon>
    </lineage>
</organism>
<accession>A0A0U5FP22</accession>
<dbReference type="EMBL" id="CCXZ01000188">
    <property type="protein sequence ID" value="CEG18879.1"/>
    <property type="molecule type" value="Genomic_DNA"/>
</dbReference>
<dbReference type="AlphaFoldDB" id="A0A0U5FP22"/>
<sequence>MTPPAQVAPSPCDALAVLAAPAAAKPAGAPASERDHAALQLGKVVMINNYSGTQSLADRNHVSALPGSPPPPISRSAGPPLQAGCVARWCG</sequence>
<protein>
    <submittedName>
        <fullName evidence="2">Uncharacterized protein</fullName>
    </submittedName>
</protein>
<dbReference type="Proteomes" id="UP000052230">
    <property type="component" value="Unassembled WGS sequence"/>
</dbReference>
<feature type="region of interest" description="Disordered" evidence="1">
    <location>
        <begin position="60"/>
        <end position="79"/>
    </location>
</feature>
<reference evidence="2 3" key="1">
    <citation type="submission" date="2014-09" db="EMBL/GenBank/DDBJ databases">
        <authorList>
            <person name="Regsiter A."/>
        </authorList>
    </citation>
    <scope>NUCLEOTIDE SEQUENCE [LARGE SCALE GENOMIC DNA]</scope>
</reference>
<evidence type="ECO:0000313" key="3">
    <source>
        <dbReference type="Proteomes" id="UP000052230"/>
    </source>
</evidence>
<comment type="caution">
    <text evidence="2">The sequence shown here is derived from an EMBL/GenBank/DDBJ whole genome shotgun (WGS) entry which is preliminary data.</text>
</comment>
<keyword evidence="3" id="KW-1185">Reference proteome</keyword>
<proteinExistence type="predicted"/>
<name>A0A0U5FP22_XANCI</name>
<evidence type="ECO:0000256" key="1">
    <source>
        <dbReference type="SAM" id="MobiDB-lite"/>
    </source>
</evidence>
<gene>
    <name evidence="2" type="ORF">XAC3562_90008</name>
</gene>